<proteinExistence type="predicted"/>
<keyword evidence="2" id="KW-1185">Reference proteome</keyword>
<feature type="non-terminal residue" evidence="1">
    <location>
        <position position="1"/>
    </location>
</feature>
<dbReference type="EMBL" id="CAJVQC010113545">
    <property type="protein sequence ID" value="CAG8836048.1"/>
    <property type="molecule type" value="Genomic_DNA"/>
</dbReference>
<accession>A0ACA9SDB6</accession>
<protein>
    <submittedName>
        <fullName evidence="1">28568_t:CDS:1</fullName>
    </submittedName>
</protein>
<gene>
    <name evidence="1" type="ORF">RPERSI_LOCUS29783</name>
</gene>
<reference evidence="1" key="1">
    <citation type="submission" date="2021-06" db="EMBL/GenBank/DDBJ databases">
        <authorList>
            <person name="Kallberg Y."/>
            <person name="Tangrot J."/>
            <person name="Rosling A."/>
        </authorList>
    </citation>
    <scope>NUCLEOTIDE SEQUENCE</scope>
    <source>
        <strain evidence="1">MA461A</strain>
    </source>
</reference>
<sequence length="57" mass="6924">IQNETLQDQFNDLKKELKQKEEKIQELQEELNIKESCINELLEHILYYMTHFGPAFQ</sequence>
<evidence type="ECO:0000313" key="2">
    <source>
        <dbReference type="Proteomes" id="UP000789920"/>
    </source>
</evidence>
<dbReference type="Proteomes" id="UP000789920">
    <property type="component" value="Unassembled WGS sequence"/>
</dbReference>
<name>A0ACA9SDB6_9GLOM</name>
<organism evidence="1 2">
    <name type="scientific">Racocetra persica</name>
    <dbReference type="NCBI Taxonomy" id="160502"/>
    <lineage>
        <taxon>Eukaryota</taxon>
        <taxon>Fungi</taxon>
        <taxon>Fungi incertae sedis</taxon>
        <taxon>Mucoromycota</taxon>
        <taxon>Glomeromycotina</taxon>
        <taxon>Glomeromycetes</taxon>
        <taxon>Diversisporales</taxon>
        <taxon>Gigasporaceae</taxon>
        <taxon>Racocetra</taxon>
    </lineage>
</organism>
<evidence type="ECO:0000313" key="1">
    <source>
        <dbReference type="EMBL" id="CAG8836048.1"/>
    </source>
</evidence>
<comment type="caution">
    <text evidence="1">The sequence shown here is derived from an EMBL/GenBank/DDBJ whole genome shotgun (WGS) entry which is preliminary data.</text>
</comment>
<feature type="non-terminal residue" evidence="1">
    <location>
        <position position="57"/>
    </location>
</feature>